<name>A0A6C2UU55_9BACT</name>
<evidence type="ECO:0000256" key="2">
    <source>
        <dbReference type="ARBA" id="ARBA00022801"/>
    </source>
</evidence>
<dbReference type="GO" id="GO:0008270">
    <property type="term" value="F:zinc ion binding"/>
    <property type="evidence" value="ECO:0007669"/>
    <property type="project" value="InterPro"/>
</dbReference>
<dbReference type="Proteomes" id="UP000346198">
    <property type="component" value="Unassembled WGS sequence"/>
</dbReference>
<dbReference type="RefSeq" id="WP_136065928.1">
    <property type="nucleotide sequence ID" value="NZ_CAAHFH010000004.1"/>
</dbReference>
<dbReference type="CDD" id="cd07437">
    <property type="entry name" value="PHP_HisPPase_Ycdx_like"/>
    <property type="match status" value="1"/>
</dbReference>
<dbReference type="SUPFAM" id="SSF89550">
    <property type="entry name" value="PHP domain-like"/>
    <property type="match status" value="1"/>
</dbReference>
<reference evidence="5 6" key="1">
    <citation type="submission" date="2019-04" db="EMBL/GenBank/DDBJ databases">
        <authorList>
            <person name="Van Vliet M D."/>
        </authorList>
    </citation>
    <scope>NUCLEOTIDE SEQUENCE [LARGE SCALE GENOMIC DNA]</scope>
    <source>
        <strain evidence="5 6">F21</strain>
    </source>
</reference>
<dbReference type="InterPro" id="IPR003141">
    <property type="entry name" value="Pol/His_phosphatase_N"/>
</dbReference>
<dbReference type="GO" id="GO:0071978">
    <property type="term" value="P:bacterial-type flagellum-dependent swarming motility"/>
    <property type="evidence" value="ECO:0007669"/>
    <property type="project" value="TreeGrafter"/>
</dbReference>
<dbReference type="EMBL" id="CAAHFH010000004">
    <property type="protein sequence ID" value="VGO23503.1"/>
    <property type="molecule type" value="Genomic_DNA"/>
</dbReference>
<dbReference type="InterPro" id="IPR004013">
    <property type="entry name" value="PHP_dom"/>
</dbReference>
<dbReference type="PANTHER" id="PTHR36928">
    <property type="entry name" value="PHOSPHATASE YCDX-RELATED"/>
    <property type="match status" value="1"/>
</dbReference>
<evidence type="ECO:0000259" key="4">
    <source>
        <dbReference type="SMART" id="SM00481"/>
    </source>
</evidence>
<organism evidence="5 6">
    <name type="scientific">Pontiella sulfatireligans</name>
    <dbReference type="NCBI Taxonomy" id="2750658"/>
    <lineage>
        <taxon>Bacteria</taxon>
        <taxon>Pseudomonadati</taxon>
        <taxon>Kiritimatiellota</taxon>
        <taxon>Kiritimatiellia</taxon>
        <taxon>Kiritimatiellales</taxon>
        <taxon>Pontiellaceae</taxon>
        <taxon>Pontiella</taxon>
    </lineage>
</organism>
<evidence type="ECO:0000313" key="6">
    <source>
        <dbReference type="Proteomes" id="UP000346198"/>
    </source>
</evidence>
<evidence type="ECO:0000256" key="1">
    <source>
        <dbReference type="ARBA" id="ARBA00022723"/>
    </source>
</evidence>
<dbReference type="InterPro" id="IPR050243">
    <property type="entry name" value="PHP_phosphatase"/>
</dbReference>
<sequence length="250" mass="27103">MHIEVDSHTHTLASGHAYSTLAENITAAAGRGIKLLAITDHGPAMPGGPHIWFFMNMKVLPRIMNGVGVLRGIEANIMNRKGELDIQFDEQSRMDLVLGSLHEPTFAPRNKTIHTDTVVNTMASGRIDVFAHGGNPAFPIDADEVAKAAVEYRVLIEINNSSFTTSRPGSEANCKALAEAVAIHGGKLTLGSDAHIASRVGMFDQCIRLVQSIDFPEKQILSRNGRDFLNFLISKNKSADLSELSTLFNG</sequence>
<keyword evidence="2" id="KW-0378">Hydrolase</keyword>
<accession>A0A6C2UU55</accession>
<dbReference type="SMART" id="SM00481">
    <property type="entry name" value="POLIIIAc"/>
    <property type="match status" value="1"/>
</dbReference>
<dbReference type="PANTHER" id="PTHR36928:SF1">
    <property type="entry name" value="PHOSPHATASE YCDX-RELATED"/>
    <property type="match status" value="1"/>
</dbReference>
<dbReference type="NCBIfam" id="NF006702">
    <property type="entry name" value="PRK09248.1"/>
    <property type="match status" value="1"/>
</dbReference>
<evidence type="ECO:0000256" key="3">
    <source>
        <dbReference type="ARBA" id="ARBA00022833"/>
    </source>
</evidence>
<keyword evidence="3" id="KW-0862">Zinc</keyword>
<dbReference type="AlphaFoldDB" id="A0A6C2UU55"/>
<dbReference type="Gene3D" id="3.20.20.140">
    <property type="entry name" value="Metal-dependent hydrolases"/>
    <property type="match status" value="1"/>
</dbReference>
<feature type="domain" description="Polymerase/histidinol phosphatase N-terminal" evidence="4">
    <location>
        <begin position="5"/>
        <end position="79"/>
    </location>
</feature>
<keyword evidence="6" id="KW-1185">Reference proteome</keyword>
<protein>
    <submittedName>
        <fullName evidence="5">Putative phosphatase YcdX</fullName>
    </submittedName>
</protein>
<evidence type="ECO:0000313" key="5">
    <source>
        <dbReference type="EMBL" id="VGO23503.1"/>
    </source>
</evidence>
<dbReference type="GO" id="GO:0005829">
    <property type="term" value="C:cytosol"/>
    <property type="evidence" value="ECO:0007669"/>
    <property type="project" value="TreeGrafter"/>
</dbReference>
<dbReference type="InterPro" id="IPR023710">
    <property type="entry name" value="Phosphatase_YcdX_put"/>
</dbReference>
<dbReference type="GO" id="GO:0042578">
    <property type="term" value="F:phosphoric ester hydrolase activity"/>
    <property type="evidence" value="ECO:0007669"/>
    <property type="project" value="TreeGrafter"/>
</dbReference>
<dbReference type="HAMAP" id="MF_01561">
    <property type="entry name" value="YcdX_phosphat"/>
    <property type="match status" value="1"/>
</dbReference>
<dbReference type="Pfam" id="PF02811">
    <property type="entry name" value="PHP"/>
    <property type="match status" value="1"/>
</dbReference>
<proteinExistence type="inferred from homology"/>
<gene>
    <name evidence="5" type="primary">ycdX</name>
    <name evidence="5" type="ORF">SCARR_05610</name>
</gene>
<keyword evidence="1" id="KW-0479">Metal-binding</keyword>
<dbReference type="InterPro" id="IPR016195">
    <property type="entry name" value="Pol/histidinol_Pase-like"/>
</dbReference>